<reference evidence="10" key="2">
    <citation type="submission" date="2023-05" db="EMBL/GenBank/DDBJ databases">
        <authorList>
            <consortium name="Lawrence Berkeley National Laboratory"/>
            <person name="Steindorff A."/>
            <person name="Hensen N."/>
            <person name="Bonometti L."/>
            <person name="Westerberg I."/>
            <person name="Brannstrom I.O."/>
            <person name="Guillou S."/>
            <person name="Cros-Aarteil S."/>
            <person name="Calhoun S."/>
            <person name="Haridas S."/>
            <person name="Kuo A."/>
            <person name="Mondo S."/>
            <person name="Pangilinan J."/>
            <person name="Riley R."/>
            <person name="Labutti K."/>
            <person name="Andreopoulos B."/>
            <person name="Lipzen A."/>
            <person name="Chen C."/>
            <person name="Yanf M."/>
            <person name="Daum C."/>
            <person name="Ng V."/>
            <person name="Clum A."/>
            <person name="Ohm R."/>
            <person name="Martin F."/>
            <person name="Silar P."/>
            <person name="Natvig D."/>
            <person name="Lalanne C."/>
            <person name="Gautier V."/>
            <person name="Ament-Velasquez S.L."/>
            <person name="Kruys A."/>
            <person name="Hutchinson M.I."/>
            <person name="Powell A.J."/>
            <person name="Barry K."/>
            <person name="Miller A.N."/>
            <person name="Grigoriev I.V."/>
            <person name="Debuchy R."/>
            <person name="Gladieux P."/>
            <person name="Thoren M.H."/>
            <person name="Johannesson H."/>
        </authorList>
    </citation>
    <scope>NUCLEOTIDE SEQUENCE</scope>
    <source>
        <strain evidence="10">CBS 532.94</strain>
    </source>
</reference>
<organism evidence="10 11">
    <name type="scientific">Achaetomium macrosporum</name>
    <dbReference type="NCBI Taxonomy" id="79813"/>
    <lineage>
        <taxon>Eukaryota</taxon>
        <taxon>Fungi</taxon>
        <taxon>Dikarya</taxon>
        <taxon>Ascomycota</taxon>
        <taxon>Pezizomycotina</taxon>
        <taxon>Sordariomycetes</taxon>
        <taxon>Sordariomycetidae</taxon>
        <taxon>Sordariales</taxon>
        <taxon>Chaetomiaceae</taxon>
        <taxon>Achaetomium</taxon>
    </lineage>
</organism>
<evidence type="ECO:0000256" key="3">
    <source>
        <dbReference type="ARBA" id="ARBA00010941"/>
    </source>
</evidence>
<dbReference type="Gene3D" id="3.30.540.10">
    <property type="entry name" value="Fructose-1,6-Bisphosphatase, subunit A, domain 1"/>
    <property type="match status" value="1"/>
</dbReference>
<evidence type="ECO:0000256" key="6">
    <source>
        <dbReference type="ARBA" id="ARBA00022842"/>
    </source>
</evidence>
<dbReference type="GO" id="GO:0046872">
    <property type="term" value="F:metal ion binding"/>
    <property type="evidence" value="ECO:0007669"/>
    <property type="project" value="UniProtKB-KW"/>
</dbReference>
<dbReference type="InterPro" id="IPR033391">
    <property type="entry name" value="FBPase_N"/>
</dbReference>
<evidence type="ECO:0000256" key="7">
    <source>
        <dbReference type="ARBA" id="ARBA00023277"/>
    </source>
</evidence>
<comment type="pathway">
    <text evidence="2">Carbohydrate biosynthesis; Calvin cycle.</text>
</comment>
<dbReference type="PROSITE" id="PS00124">
    <property type="entry name" value="FBPASE"/>
    <property type="match status" value="1"/>
</dbReference>
<dbReference type="EMBL" id="MU860088">
    <property type="protein sequence ID" value="KAK4238644.1"/>
    <property type="molecule type" value="Genomic_DNA"/>
</dbReference>
<comment type="caution">
    <text evidence="10">The sequence shown here is derived from an EMBL/GenBank/DDBJ whole genome shotgun (WGS) entry which is preliminary data.</text>
</comment>
<dbReference type="InterPro" id="IPR023079">
    <property type="entry name" value="SBPase"/>
</dbReference>
<dbReference type="GO" id="GO:0030388">
    <property type="term" value="P:fructose 1,6-bisphosphate metabolic process"/>
    <property type="evidence" value="ECO:0007669"/>
    <property type="project" value="TreeGrafter"/>
</dbReference>
<dbReference type="CDD" id="cd00354">
    <property type="entry name" value="FBPase"/>
    <property type="match status" value="1"/>
</dbReference>
<gene>
    <name evidence="10" type="ORF">C8A03DRAFT_14930</name>
</gene>
<proteinExistence type="inferred from homology"/>
<keyword evidence="7" id="KW-0119">Carbohydrate metabolism</keyword>
<dbReference type="AlphaFoldDB" id="A0AAN7CAV4"/>
<dbReference type="Proteomes" id="UP001303760">
    <property type="component" value="Unassembled WGS sequence"/>
</dbReference>
<dbReference type="InterPro" id="IPR020548">
    <property type="entry name" value="Fructose_bisphosphatase_AS"/>
</dbReference>
<evidence type="ECO:0000256" key="5">
    <source>
        <dbReference type="ARBA" id="ARBA00022801"/>
    </source>
</evidence>
<name>A0AAN7CAV4_9PEZI</name>
<dbReference type="GO" id="GO:0006000">
    <property type="term" value="P:fructose metabolic process"/>
    <property type="evidence" value="ECO:0007669"/>
    <property type="project" value="TreeGrafter"/>
</dbReference>
<evidence type="ECO:0000313" key="10">
    <source>
        <dbReference type="EMBL" id="KAK4238644.1"/>
    </source>
</evidence>
<comment type="cofactor">
    <cofactor evidence="1">
        <name>Mg(2+)</name>
        <dbReference type="ChEBI" id="CHEBI:18420"/>
    </cofactor>
</comment>
<dbReference type="GO" id="GO:0006002">
    <property type="term" value="P:fructose 6-phosphate metabolic process"/>
    <property type="evidence" value="ECO:0007669"/>
    <property type="project" value="TreeGrafter"/>
</dbReference>
<protein>
    <submittedName>
        <fullName evidence="10">Sedoheptulose-1,7-bisphosphatase, chloroplastic</fullName>
    </submittedName>
</protein>
<keyword evidence="5" id="KW-0378">Hydrolase</keyword>
<dbReference type="PRINTS" id="PR01958">
    <property type="entry name" value="S17BPHPHTASE"/>
</dbReference>
<evidence type="ECO:0000259" key="8">
    <source>
        <dbReference type="Pfam" id="PF00316"/>
    </source>
</evidence>
<evidence type="ECO:0000313" key="11">
    <source>
        <dbReference type="Proteomes" id="UP001303760"/>
    </source>
</evidence>
<dbReference type="InterPro" id="IPR000146">
    <property type="entry name" value="FBPase_class-1"/>
</dbReference>
<dbReference type="GO" id="GO:0005986">
    <property type="term" value="P:sucrose biosynthetic process"/>
    <property type="evidence" value="ECO:0007669"/>
    <property type="project" value="TreeGrafter"/>
</dbReference>
<dbReference type="GO" id="GO:0042132">
    <property type="term" value="F:fructose 1,6-bisphosphate 1-phosphatase activity"/>
    <property type="evidence" value="ECO:0007669"/>
    <property type="project" value="TreeGrafter"/>
</dbReference>
<reference evidence="10" key="1">
    <citation type="journal article" date="2023" name="Mol. Phylogenet. Evol.">
        <title>Genome-scale phylogeny and comparative genomics of the fungal order Sordariales.</title>
        <authorList>
            <person name="Hensen N."/>
            <person name="Bonometti L."/>
            <person name="Westerberg I."/>
            <person name="Brannstrom I.O."/>
            <person name="Guillou S."/>
            <person name="Cros-Aarteil S."/>
            <person name="Calhoun S."/>
            <person name="Haridas S."/>
            <person name="Kuo A."/>
            <person name="Mondo S."/>
            <person name="Pangilinan J."/>
            <person name="Riley R."/>
            <person name="LaButti K."/>
            <person name="Andreopoulos B."/>
            <person name="Lipzen A."/>
            <person name="Chen C."/>
            <person name="Yan M."/>
            <person name="Daum C."/>
            <person name="Ng V."/>
            <person name="Clum A."/>
            <person name="Steindorff A."/>
            <person name="Ohm R.A."/>
            <person name="Martin F."/>
            <person name="Silar P."/>
            <person name="Natvig D.O."/>
            <person name="Lalanne C."/>
            <person name="Gautier V."/>
            <person name="Ament-Velasquez S.L."/>
            <person name="Kruys A."/>
            <person name="Hutchinson M.I."/>
            <person name="Powell A.J."/>
            <person name="Barry K."/>
            <person name="Miller A.N."/>
            <person name="Grigoriev I.V."/>
            <person name="Debuchy R."/>
            <person name="Gladieux P."/>
            <person name="Hiltunen Thoren M."/>
            <person name="Johannesson H."/>
        </authorList>
    </citation>
    <scope>NUCLEOTIDE SEQUENCE</scope>
    <source>
        <strain evidence="10">CBS 532.94</strain>
    </source>
</reference>
<evidence type="ECO:0000256" key="4">
    <source>
        <dbReference type="ARBA" id="ARBA00022723"/>
    </source>
</evidence>
<keyword evidence="6" id="KW-0460">Magnesium</keyword>
<dbReference type="PIRSF" id="PIRSF000904">
    <property type="entry name" value="FBPtase_SBPase"/>
    <property type="match status" value="1"/>
</dbReference>
<evidence type="ECO:0000256" key="1">
    <source>
        <dbReference type="ARBA" id="ARBA00001946"/>
    </source>
</evidence>
<dbReference type="GO" id="GO:0005737">
    <property type="term" value="C:cytoplasm"/>
    <property type="evidence" value="ECO:0007669"/>
    <property type="project" value="TreeGrafter"/>
</dbReference>
<feature type="domain" description="Fructose-1-6-bisphosphatase class 1 C-terminal" evidence="9">
    <location>
        <begin position="197"/>
        <end position="319"/>
    </location>
</feature>
<accession>A0AAN7CAV4</accession>
<dbReference type="Gene3D" id="3.40.190.80">
    <property type="match status" value="1"/>
</dbReference>
<dbReference type="PANTHER" id="PTHR11556:SF35">
    <property type="entry name" value="SEDOHEPTULOSE-1,7-BISPHOSPHATASE, CHLOROPLASTIC"/>
    <property type="match status" value="1"/>
</dbReference>
<dbReference type="SUPFAM" id="SSF56655">
    <property type="entry name" value="Carbohydrate phosphatase"/>
    <property type="match status" value="1"/>
</dbReference>
<dbReference type="Pfam" id="PF00316">
    <property type="entry name" value="FBPase"/>
    <property type="match status" value="1"/>
</dbReference>
<dbReference type="PANTHER" id="PTHR11556">
    <property type="entry name" value="FRUCTOSE-1,6-BISPHOSPHATASE-RELATED"/>
    <property type="match status" value="1"/>
</dbReference>
<evidence type="ECO:0000256" key="2">
    <source>
        <dbReference type="ARBA" id="ARBA00005215"/>
    </source>
</evidence>
<feature type="domain" description="Fructose-1-6-bisphosphatase class I N-terminal" evidence="8">
    <location>
        <begin position="34"/>
        <end position="162"/>
    </location>
</feature>
<dbReference type="Pfam" id="PF18913">
    <property type="entry name" value="FBPase_C"/>
    <property type="match status" value="1"/>
</dbReference>
<comment type="similarity">
    <text evidence="3">Belongs to the FBPase class 1 family.</text>
</comment>
<evidence type="ECO:0000259" key="9">
    <source>
        <dbReference type="Pfam" id="PF18913"/>
    </source>
</evidence>
<keyword evidence="4" id="KW-0479">Metal-binding</keyword>
<sequence>MSDPLSSILESAVPEDETRESLIRSVIPLLLGGIAEVSKALRESHRVSAVGTANSFGDNQLNVDVEAEKLLRKAISRCPFIASASSEEDPVERPVKPTTGQYCVVFDPLDGSSIISANWTVGTIVSIWDGPSALGQVPAQRQVAAILGVYGPRTTAIVAVRIPGTTGRSCCFEVALDDKGWMVKWRVTRPNLTLSPSSSYFSPANLRAASQDPRYMSLVTSYISRQYTLRYAGGLVPDVVHMLVQGQGVYLSPVDQNQDSSKAKLRRLYELCPLALVVECAGGSAIDPSNGQRILERVVQSCDERGGIVLGSTSEAREAVGVLSRS</sequence>
<dbReference type="GO" id="GO:0006094">
    <property type="term" value="P:gluconeogenesis"/>
    <property type="evidence" value="ECO:0007669"/>
    <property type="project" value="TreeGrafter"/>
</dbReference>
<keyword evidence="11" id="KW-1185">Reference proteome</keyword>
<dbReference type="InterPro" id="IPR044015">
    <property type="entry name" value="FBPase_C_dom"/>
</dbReference>